<feature type="compositionally biased region" description="Basic and acidic residues" evidence="8">
    <location>
        <begin position="366"/>
        <end position="378"/>
    </location>
</feature>
<dbReference type="GO" id="GO:0005739">
    <property type="term" value="C:mitochondrion"/>
    <property type="evidence" value="ECO:0007669"/>
    <property type="project" value="UniProtKB-SubCell"/>
</dbReference>
<feature type="region of interest" description="Disordered" evidence="8">
    <location>
        <begin position="222"/>
        <end position="253"/>
    </location>
</feature>
<dbReference type="OrthoDB" id="10259622at2759"/>
<evidence type="ECO:0000256" key="9">
    <source>
        <dbReference type="SAM" id="Phobius"/>
    </source>
</evidence>
<evidence type="ECO:0000256" key="4">
    <source>
        <dbReference type="ARBA" id="ARBA00022723"/>
    </source>
</evidence>
<name>A0A9P8W611_9HYPO</name>
<dbReference type="InterPro" id="IPR017861">
    <property type="entry name" value="KAE1/TsaD"/>
</dbReference>
<feature type="compositionally biased region" description="Low complexity" evidence="8">
    <location>
        <begin position="152"/>
        <end position="167"/>
    </location>
</feature>
<keyword evidence="7" id="KW-0496">Mitochondrion</keyword>
<keyword evidence="4 7" id="KW-0479">Metal-binding</keyword>
<comment type="caution">
    <text evidence="11">The sequence shown here is derived from an EMBL/GenBank/DDBJ whole genome shotgun (WGS) entry which is preliminary data.</text>
</comment>
<dbReference type="PANTHER" id="PTHR11735">
    <property type="entry name" value="TRNA N6-ADENOSINE THREONYLCARBAMOYLTRANSFERASE"/>
    <property type="match status" value="1"/>
</dbReference>
<evidence type="ECO:0000256" key="6">
    <source>
        <dbReference type="ARBA" id="ARBA00048117"/>
    </source>
</evidence>
<organism evidence="11 12">
    <name type="scientific">Thelonectria olida</name>
    <dbReference type="NCBI Taxonomy" id="1576542"/>
    <lineage>
        <taxon>Eukaryota</taxon>
        <taxon>Fungi</taxon>
        <taxon>Dikarya</taxon>
        <taxon>Ascomycota</taxon>
        <taxon>Pezizomycotina</taxon>
        <taxon>Sordariomycetes</taxon>
        <taxon>Hypocreomycetidae</taxon>
        <taxon>Hypocreales</taxon>
        <taxon>Nectriaceae</taxon>
        <taxon>Thelonectria</taxon>
    </lineage>
</organism>
<feature type="domain" description="Gcp-like" evidence="10">
    <location>
        <begin position="1108"/>
        <end position="1168"/>
    </location>
</feature>
<accession>A0A9P8W611</accession>
<feature type="region of interest" description="Disordered" evidence="8">
    <location>
        <begin position="300"/>
        <end position="320"/>
    </location>
</feature>
<keyword evidence="9" id="KW-0812">Transmembrane</keyword>
<evidence type="ECO:0000259" key="10">
    <source>
        <dbReference type="Pfam" id="PF00814"/>
    </source>
</evidence>
<dbReference type="Gene3D" id="3.30.420.40">
    <property type="match status" value="2"/>
</dbReference>
<comment type="subcellular location">
    <subcellularLocation>
        <location evidence="7">Mitochondrion</location>
    </subcellularLocation>
</comment>
<dbReference type="EC" id="2.3.1.234" evidence="1"/>
<dbReference type="InterPro" id="IPR022450">
    <property type="entry name" value="TsaD"/>
</dbReference>
<dbReference type="PANTHER" id="PTHR11735:SF6">
    <property type="entry name" value="TRNA N6-ADENOSINE THREONYLCARBAMOYLTRANSFERASE, MITOCHONDRIAL"/>
    <property type="match status" value="1"/>
</dbReference>
<feature type="region of interest" description="Disordered" evidence="8">
    <location>
        <begin position="365"/>
        <end position="389"/>
    </location>
</feature>
<dbReference type="HAMAP" id="MF_01445">
    <property type="entry name" value="TsaD"/>
    <property type="match status" value="1"/>
</dbReference>
<comment type="similarity">
    <text evidence="7">Belongs to the KAE1 / TsaD family.</text>
</comment>
<gene>
    <name evidence="11" type="ORF">B0T10DRAFT_405444</name>
</gene>
<feature type="region of interest" description="Disordered" evidence="8">
    <location>
        <begin position="552"/>
        <end position="579"/>
    </location>
</feature>
<evidence type="ECO:0000256" key="8">
    <source>
        <dbReference type="SAM" id="MobiDB-lite"/>
    </source>
</evidence>
<evidence type="ECO:0000313" key="11">
    <source>
        <dbReference type="EMBL" id="KAH6888693.1"/>
    </source>
</evidence>
<dbReference type="EMBL" id="JAGPYM010000012">
    <property type="protein sequence ID" value="KAH6888693.1"/>
    <property type="molecule type" value="Genomic_DNA"/>
</dbReference>
<dbReference type="GO" id="GO:0072670">
    <property type="term" value="P:mitochondrial tRNA threonylcarbamoyladenosine modification"/>
    <property type="evidence" value="ECO:0007669"/>
    <property type="project" value="TreeGrafter"/>
</dbReference>
<protein>
    <recommendedName>
        <fullName evidence="1">N(6)-L-threonylcarbamoyladenine synthase</fullName>
        <ecNumber evidence="1">2.3.1.234</ecNumber>
    </recommendedName>
</protein>
<keyword evidence="9" id="KW-1133">Transmembrane helix</keyword>
<dbReference type="Pfam" id="PF00814">
    <property type="entry name" value="TsaD"/>
    <property type="match status" value="2"/>
</dbReference>
<feature type="region of interest" description="Disordered" evidence="8">
    <location>
        <begin position="1"/>
        <end position="88"/>
    </location>
</feature>
<dbReference type="InterPro" id="IPR017860">
    <property type="entry name" value="Peptidase_M22_CS"/>
</dbReference>
<feature type="transmembrane region" description="Helical" evidence="9">
    <location>
        <begin position="614"/>
        <end position="637"/>
    </location>
</feature>
<evidence type="ECO:0000256" key="1">
    <source>
        <dbReference type="ARBA" id="ARBA00012156"/>
    </source>
</evidence>
<reference evidence="11 12" key="1">
    <citation type="journal article" date="2021" name="Nat. Commun.">
        <title>Genetic determinants of endophytism in the Arabidopsis root mycobiome.</title>
        <authorList>
            <person name="Mesny F."/>
            <person name="Miyauchi S."/>
            <person name="Thiergart T."/>
            <person name="Pickel B."/>
            <person name="Atanasova L."/>
            <person name="Karlsson M."/>
            <person name="Huettel B."/>
            <person name="Barry K.W."/>
            <person name="Haridas S."/>
            <person name="Chen C."/>
            <person name="Bauer D."/>
            <person name="Andreopoulos W."/>
            <person name="Pangilinan J."/>
            <person name="LaButti K."/>
            <person name="Riley R."/>
            <person name="Lipzen A."/>
            <person name="Clum A."/>
            <person name="Drula E."/>
            <person name="Henrissat B."/>
            <person name="Kohler A."/>
            <person name="Grigoriev I.V."/>
            <person name="Martin F.M."/>
            <person name="Hacquard S."/>
        </authorList>
    </citation>
    <scope>NUCLEOTIDE SEQUENCE [LARGE SCALE GENOMIC DNA]</scope>
    <source>
        <strain evidence="11 12">MPI-CAGE-CH-0241</strain>
    </source>
</reference>
<evidence type="ECO:0000256" key="2">
    <source>
        <dbReference type="ARBA" id="ARBA00022679"/>
    </source>
</evidence>
<feature type="domain" description="Gcp-like" evidence="10">
    <location>
        <begin position="1192"/>
        <end position="1421"/>
    </location>
</feature>
<proteinExistence type="inferred from homology"/>
<comment type="cofactor">
    <cofactor evidence="7">
        <name>a divalent metal cation</name>
        <dbReference type="ChEBI" id="CHEBI:60240"/>
    </cofactor>
    <text evidence="7">Binds 1 divalent metal cation per subunit.</text>
</comment>
<evidence type="ECO:0000256" key="3">
    <source>
        <dbReference type="ARBA" id="ARBA00022694"/>
    </source>
</evidence>
<feature type="compositionally biased region" description="Basic residues" evidence="8">
    <location>
        <begin position="53"/>
        <end position="85"/>
    </location>
</feature>
<dbReference type="PROSITE" id="PS01016">
    <property type="entry name" value="GLYCOPROTEASE"/>
    <property type="match status" value="1"/>
</dbReference>
<dbReference type="Proteomes" id="UP000777438">
    <property type="component" value="Unassembled WGS sequence"/>
</dbReference>
<feature type="compositionally biased region" description="Acidic residues" evidence="8">
    <location>
        <begin position="22"/>
        <end position="32"/>
    </location>
</feature>
<keyword evidence="2 7" id="KW-0808">Transferase</keyword>
<dbReference type="SUPFAM" id="SSF53067">
    <property type="entry name" value="Actin-like ATPase domain"/>
    <property type="match status" value="2"/>
</dbReference>
<dbReference type="InterPro" id="IPR043129">
    <property type="entry name" value="ATPase_NBD"/>
</dbReference>
<dbReference type="GO" id="GO:0046872">
    <property type="term" value="F:metal ion binding"/>
    <property type="evidence" value="ECO:0007669"/>
    <property type="project" value="UniProtKB-KW"/>
</dbReference>
<dbReference type="PRINTS" id="PR00789">
    <property type="entry name" value="OSIALOPTASE"/>
</dbReference>
<dbReference type="InterPro" id="IPR000905">
    <property type="entry name" value="Gcp-like_dom"/>
</dbReference>
<feature type="compositionally biased region" description="Basic and acidic residues" evidence="8">
    <location>
        <begin position="171"/>
        <end position="180"/>
    </location>
</feature>
<comment type="catalytic activity">
    <reaction evidence="6 7">
        <text>L-threonylcarbamoyladenylate + adenosine(37) in tRNA = N(6)-L-threonylcarbamoyladenosine(37) in tRNA + AMP + H(+)</text>
        <dbReference type="Rhea" id="RHEA:37059"/>
        <dbReference type="Rhea" id="RHEA-COMP:10162"/>
        <dbReference type="Rhea" id="RHEA-COMP:10163"/>
        <dbReference type="ChEBI" id="CHEBI:15378"/>
        <dbReference type="ChEBI" id="CHEBI:73682"/>
        <dbReference type="ChEBI" id="CHEBI:74411"/>
        <dbReference type="ChEBI" id="CHEBI:74418"/>
        <dbReference type="ChEBI" id="CHEBI:456215"/>
        <dbReference type="EC" id="2.3.1.234"/>
    </reaction>
</comment>
<dbReference type="GO" id="GO:0061711">
    <property type="term" value="F:tRNA N(6)-L-threonylcarbamoyladenine synthase activity"/>
    <property type="evidence" value="ECO:0007669"/>
    <property type="project" value="UniProtKB-EC"/>
</dbReference>
<feature type="region of interest" description="Disordered" evidence="8">
    <location>
        <begin position="142"/>
        <end position="180"/>
    </location>
</feature>
<keyword evidence="5 7" id="KW-0012">Acyltransferase</keyword>
<evidence type="ECO:0000256" key="7">
    <source>
        <dbReference type="HAMAP-Rule" id="MF_03179"/>
    </source>
</evidence>
<comment type="subunit">
    <text evidence="7">Homodimer.</text>
</comment>
<keyword evidence="9" id="KW-0472">Membrane</keyword>
<keyword evidence="3 7" id="KW-0819">tRNA processing</keyword>
<evidence type="ECO:0000313" key="12">
    <source>
        <dbReference type="Proteomes" id="UP000777438"/>
    </source>
</evidence>
<evidence type="ECO:0000256" key="5">
    <source>
        <dbReference type="ARBA" id="ARBA00023315"/>
    </source>
</evidence>
<comment type="function">
    <text evidence="7">Required for the formation of a threonylcarbamoyl group on adenosine at position 37 (t(6)A37) in mitochondrial tRNAs that read codons beginning with adenine. Probably involved in the transfer of the threonylcarbamoyl moiety of threonylcarbamoyl-AMP (TC-AMP) to the N6 group of A37. Involved in mitochondrial genome maintenance.</text>
</comment>
<keyword evidence="12" id="KW-1185">Reference proteome</keyword>
<sequence>MTTYASPNPPPYTASREPNRDDWEDWEDDDEPITPIDAGEQVYIGGPPPATHSARRSARHSVNHAHRAPRHSVKVSRLKSRRRQKAQNEMAGITLITDLNSFKAQRQQPGRPVKFVDAAALRALEGEPNSASVGNWNWLNKKKAQSPASASPQTQTTRTQQPDLTPQSAHPADHGLSPEDRPIVIGFAMDADLINEPVSQPQTVATNPQPTDRQQRLEIPSNSAPNQQHQSSDTPGQQVSVWSPDTPDTASSFTSARYTSSIYSHMPSPIVGLRTPDPNAPPVPAVPPTFKKLVRREMTQEEEDSGTPCTLFEEDGDRSPRRRTLMAKGAGAAITPDSAASKSNGWWDHVVTPFMEKNFSFAPRKQRVESPKTDENDHWWTGSEPKPAQSNQYLTPTLKPLPPQAPIIVRAPTPRRTPSPQAQAQVQAQPPLVIAMEYDSGPSTRAAEENREPSPVNEKPPIVMIEERHVEQPPPYSPPNRQVVQESMEPVRYRAVFPPGHPLGTQFPPSPGPVSPGLSATMTSQRGGTHMTEIPLTPGPDAPLPNRPLGTFVPQEHSNETSGSMTQTERTRRRHEREEVAARKAGGCFRGRGCVPKKGCFGRTGREGRKRRRCCAIICCIILLLLILLAVLLGVLLTRPHHTKEVQSIWVNLTDFPPMPTGVMTVVGPDNSVSKSSCTEPTTLWSCSLPKEQHDDVSPYGANQPTVIMQIQWDNGTANSWNTSNGDPPTPIPRRSLGQAAYAGSMMRERSTLEFNPNPDAPKFKEEWFLGNTTDGIKSDEKGGEPTPFYISLLDTLSGVNEADLVKRDTDVNVSLPDVFPSPSLNSDGTPKPAVMLPTPYQQPVRLYDRGLATEHYGFYSYFSRTIYLKSVTVLNNTDNTDVPLDQNGGCRETEADFLTTWSQTRVLVQIWTRTLDANTSTLLSSDGQEAINGTEQLIRPGTMPYPVTVTLDTHGGEPTEKFVWAWPMNDRQQLDEDHPLLLANKMDVGGTWINRRSRGDDKYGGFDGGTGGCNLRPYLARRPLVTLAIETSCDDTAVAVLRRTPKATELLFNERISSDNRAFRGIHPLVAVRGHSESLALLVRKALAALPDASTSNASEGPRRNTCFTEHGVAKQTPDFVSVTRGPGMRSNLGIGLDMAKGLAVAWGVPLVGVHHMQAHALTPRLARALGMSMGEAPQEEQQDEARPGPGPEFPFLSLLVSGGHTQLVHSTSLTEHSLVATSGDIAVGNLLDQTARDILPADVFATSDTVMYGRLLEAFAFPPTSADDEDSRTAAYEAVFTPPATRAAEMSPVETGYSWSIALPFRQSRKLAFSFSSIYTDVHSLVLANPSMPVAERRALAQHTMAAAFTHLAGRLCVALVDRPELQRARTLVVAGGVASNKFLMHVLRRTLATRGFGDVEIIAPPVALCTDNAAMIAWTGMEMFEAGYESELSITSIGRWPMDPEHGEGILGAEGWIMKPEKNGLAK</sequence>